<evidence type="ECO:0000256" key="1">
    <source>
        <dbReference type="ARBA" id="ARBA00008140"/>
    </source>
</evidence>
<feature type="compositionally biased region" description="Polar residues" evidence="4">
    <location>
        <begin position="187"/>
        <end position="197"/>
    </location>
</feature>
<keyword evidence="3" id="KW-0378">Hydrolase</keyword>
<dbReference type="InterPro" id="IPR042266">
    <property type="entry name" value="PPPDE_sf"/>
</dbReference>
<dbReference type="EMBL" id="JAQQAF010000009">
    <property type="protein sequence ID" value="KAJ8460560.1"/>
    <property type="molecule type" value="Genomic_DNA"/>
</dbReference>
<feature type="region of interest" description="Disordered" evidence="4">
    <location>
        <begin position="16"/>
        <end position="90"/>
    </location>
</feature>
<dbReference type="InterPro" id="IPR008580">
    <property type="entry name" value="PPPDE_dom"/>
</dbReference>
<keyword evidence="2" id="KW-0645">Protease</keyword>
<protein>
    <recommendedName>
        <fullName evidence="5">PPPDE domain-containing protein</fullName>
    </recommendedName>
</protein>
<evidence type="ECO:0000313" key="6">
    <source>
        <dbReference type="EMBL" id="KAJ8460560.1"/>
    </source>
</evidence>
<feature type="region of interest" description="Disordered" evidence="4">
    <location>
        <begin position="104"/>
        <end position="148"/>
    </location>
</feature>
<dbReference type="Pfam" id="PF05903">
    <property type="entry name" value="Peptidase_C97"/>
    <property type="match status" value="1"/>
</dbReference>
<keyword evidence="7" id="KW-1185">Reference proteome</keyword>
<dbReference type="Proteomes" id="UP001222027">
    <property type="component" value="Unassembled WGS sequence"/>
</dbReference>
<evidence type="ECO:0000313" key="7">
    <source>
        <dbReference type="Proteomes" id="UP001222027"/>
    </source>
</evidence>
<dbReference type="PANTHER" id="PTHR12378">
    <property type="entry name" value="DESUMOYLATING ISOPEPTIDASE"/>
    <property type="match status" value="1"/>
</dbReference>
<reference evidence="6 7" key="1">
    <citation type="submission" date="2022-12" db="EMBL/GenBank/DDBJ databases">
        <title>Chromosome-scale assembly of the Ensete ventricosum genome.</title>
        <authorList>
            <person name="Dussert Y."/>
            <person name="Stocks J."/>
            <person name="Wendawek A."/>
            <person name="Woldeyes F."/>
            <person name="Nichols R.A."/>
            <person name="Borrell J.S."/>
        </authorList>
    </citation>
    <scope>NUCLEOTIDE SEQUENCE [LARGE SCALE GENOMIC DNA]</scope>
    <source>
        <strain evidence="7">cv. Maze</strain>
        <tissue evidence="6">Seeds</tissue>
    </source>
</reference>
<organism evidence="6 7">
    <name type="scientific">Ensete ventricosum</name>
    <name type="common">Abyssinian banana</name>
    <name type="synonym">Musa ensete</name>
    <dbReference type="NCBI Taxonomy" id="4639"/>
    <lineage>
        <taxon>Eukaryota</taxon>
        <taxon>Viridiplantae</taxon>
        <taxon>Streptophyta</taxon>
        <taxon>Embryophyta</taxon>
        <taxon>Tracheophyta</taxon>
        <taxon>Spermatophyta</taxon>
        <taxon>Magnoliopsida</taxon>
        <taxon>Liliopsida</taxon>
        <taxon>Zingiberales</taxon>
        <taxon>Musaceae</taxon>
        <taxon>Ensete</taxon>
    </lineage>
</organism>
<sequence>MERLGERDRVLLGYAYRDPFGNLEQPPPPPPHHRNSDVDFADVFGGPPRRSSFYERRRSLADSLDFQSRSRPLSSGLADEKPVFGELGSPARRRHFGDNFYEDIFPGSDSGSSTSRKLDRDPFFPSAPGSRVLSPNRPVLVGDSSLPPQLSLSKMRFTKGLDHPPFSSPVHHAPYKSEDGDPDASTFPYSPSDSQATPAPDDMRNVGHAFYHQSPLATQASHGMGRSSEAFSKGSQSERYATSLEGYINSSNFHFSLYKWAAKGVSLSLSSLSKKTNDIGRCSRLPEVVIQADDLPSDDDDMSTSTGVSNNQIETHDNKVLNDIFMESKGDAGSTITEDVLSESHSKHLRRTFPGNSGMISNNIEEVSVAIPDTKRPELKNLHHLFKDDFEKDGHESLAEKAGGGQRDVNDDFNAKQQVQGQNSEEHLDAVSPRIKDIPASLEDKMHGSKVRGRVKEFIKIFNLEGSPKRKGTFESGDRKSKEKDRIENKLEVQVSVSAAKTDKEMKPAPTTEEGAFSIDSSEVNETSKKGQIPDFCSSSKVPLSNDPSSERKNTLEPCSDSTQESIVAPVCDVKESHLVYFDGCLVEQLSQEHMENKQTVSHQDQIKIADAKIREWSKGKEGNIRSLLSTLQYVLWKECGWKPVPLVDIIEGTSVKRAYQKALLCLHPDKLQQRGAAEHQKYIAEKVFDILQEAWDQFNSATSENDFPDNCEAFEASSQERTIVAAKEWDLVHRGRSIVFGIRVVSLLFPINKHTFVVVGKALEKARAFLQRQARLLDPGGFLGAGNMKSGSKKAWKSLLPLRLNRRSSNRFCMFSKVRSASRTTGNAPVYLNVYDLTPINGYMYWAGLGIFHTGVEVHGVEYAFGAHDYPSSGVFEVEPHQCPGFRFRKSIFMGTTSLDPFQVREFMEIQSVNYNGDTYHLITKNCNHFCQDICFKLTGNSIPKWVNRLARIGSLCNCLLPEALKITAVQHDPVSQTKDGERRRLRSAFSCLSSISMRQKRFSAASLLSPPFRGAFHIGS</sequence>
<evidence type="ECO:0000259" key="5">
    <source>
        <dbReference type="PROSITE" id="PS51858"/>
    </source>
</evidence>
<feature type="domain" description="PPPDE" evidence="5">
    <location>
        <begin position="829"/>
        <end position="966"/>
    </location>
</feature>
<dbReference type="SUPFAM" id="SSF46565">
    <property type="entry name" value="Chaperone J-domain"/>
    <property type="match status" value="1"/>
</dbReference>
<feature type="compositionally biased region" description="Polar residues" evidence="4">
    <location>
        <begin position="537"/>
        <end position="548"/>
    </location>
</feature>
<dbReference type="Gene3D" id="3.90.1720.30">
    <property type="entry name" value="PPPDE domains"/>
    <property type="match status" value="1"/>
</dbReference>
<feature type="region of interest" description="Disordered" evidence="4">
    <location>
        <begin position="161"/>
        <end position="201"/>
    </location>
</feature>
<accession>A0AAV8Q092</accession>
<comment type="caution">
    <text evidence="6">The sequence shown here is derived from an EMBL/GenBank/DDBJ whole genome shotgun (WGS) entry which is preliminary data.</text>
</comment>
<dbReference type="CDD" id="cd06257">
    <property type="entry name" value="DnaJ"/>
    <property type="match status" value="1"/>
</dbReference>
<feature type="compositionally biased region" description="Basic and acidic residues" evidence="4">
    <location>
        <begin position="472"/>
        <end position="491"/>
    </location>
</feature>
<dbReference type="GO" id="GO:0006508">
    <property type="term" value="P:proteolysis"/>
    <property type="evidence" value="ECO:0007669"/>
    <property type="project" value="UniProtKB-KW"/>
</dbReference>
<evidence type="ECO:0000256" key="4">
    <source>
        <dbReference type="SAM" id="MobiDB-lite"/>
    </source>
</evidence>
<dbReference type="AlphaFoldDB" id="A0AAV8Q092"/>
<feature type="region of interest" description="Disordered" evidence="4">
    <location>
        <begin position="469"/>
        <end position="558"/>
    </location>
</feature>
<name>A0AAV8Q092_ENSVE</name>
<dbReference type="SMART" id="SM01179">
    <property type="entry name" value="DUF862"/>
    <property type="match status" value="1"/>
</dbReference>
<dbReference type="PANTHER" id="PTHR12378:SF48">
    <property type="entry name" value="PUTATIVE THIOL PEPTIDASE FAMILY PROTEIN-RELATED"/>
    <property type="match status" value="1"/>
</dbReference>
<evidence type="ECO:0000256" key="3">
    <source>
        <dbReference type="ARBA" id="ARBA00022801"/>
    </source>
</evidence>
<evidence type="ECO:0000256" key="2">
    <source>
        <dbReference type="ARBA" id="ARBA00022670"/>
    </source>
</evidence>
<proteinExistence type="inferred from homology"/>
<dbReference type="FunFam" id="1.10.287.110:FF:000043">
    <property type="entry name" value="J-domain protein required for chloroplast accumulation response 1"/>
    <property type="match status" value="1"/>
</dbReference>
<dbReference type="InterPro" id="IPR036869">
    <property type="entry name" value="J_dom_sf"/>
</dbReference>
<comment type="similarity">
    <text evidence="1">Belongs to the DeSI family.</text>
</comment>
<dbReference type="InterPro" id="IPR001623">
    <property type="entry name" value="DnaJ_domain"/>
</dbReference>
<dbReference type="GO" id="GO:0005783">
    <property type="term" value="C:endoplasmic reticulum"/>
    <property type="evidence" value="ECO:0007669"/>
    <property type="project" value="UniProtKB-ARBA"/>
</dbReference>
<dbReference type="PROSITE" id="PS51858">
    <property type="entry name" value="PPPDE"/>
    <property type="match status" value="1"/>
</dbReference>
<dbReference type="GO" id="GO:0101005">
    <property type="term" value="F:deubiquitinase activity"/>
    <property type="evidence" value="ECO:0007669"/>
    <property type="project" value="TreeGrafter"/>
</dbReference>
<dbReference type="GO" id="GO:0016579">
    <property type="term" value="P:protein deubiquitination"/>
    <property type="evidence" value="ECO:0007669"/>
    <property type="project" value="TreeGrafter"/>
</dbReference>
<gene>
    <name evidence="6" type="ORF">OPV22_033486</name>
</gene>
<dbReference type="Gene3D" id="1.10.287.110">
    <property type="entry name" value="DnaJ domain"/>
    <property type="match status" value="1"/>
</dbReference>